<evidence type="ECO:0000313" key="2">
    <source>
        <dbReference type="Proteomes" id="UP000031737"/>
    </source>
</evidence>
<dbReference type="Proteomes" id="UP000031737">
    <property type="component" value="Unassembled WGS sequence"/>
</dbReference>
<keyword evidence="2" id="KW-1185">Reference proteome</keyword>
<organism evidence="1 2">
    <name type="scientific">Trypanosoma rangeli SC58</name>
    <dbReference type="NCBI Taxonomy" id="429131"/>
    <lineage>
        <taxon>Eukaryota</taxon>
        <taxon>Discoba</taxon>
        <taxon>Euglenozoa</taxon>
        <taxon>Kinetoplastea</taxon>
        <taxon>Metakinetoplastina</taxon>
        <taxon>Trypanosomatida</taxon>
        <taxon>Trypanosomatidae</taxon>
        <taxon>Trypanosoma</taxon>
        <taxon>Herpetosoma</taxon>
    </lineage>
</organism>
<dbReference type="VEuPathDB" id="TriTrypDB:TRSC58_02015"/>
<accession>A0A061J7D6</accession>
<gene>
    <name evidence="1" type="ORF">TRSC58_02015</name>
</gene>
<sequence>MSVSKGLRESFFKVLAVPSGSSLQRNIIKSADALLVGGSEDELKNSSNSAAEVEVADLFSSLPERCEVAIEHLAALWIAAKFWGTSTHRVSMLSLLADIIFEADLAGGVDGHHMSLQDTPELVSRLCKAEMILLRRSRFIVPCVSLC</sequence>
<name>A0A061J7D6_TRYRA</name>
<proteinExistence type="predicted"/>
<dbReference type="AlphaFoldDB" id="A0A061J7D6"/>
<evidence type="ECO:0000313" key="1">
    <source>
        <dbReference type="EMBL" id="ESL10255.1"/>
    </source>
</evidence>
<dbReference type="EMBL" id="AUPL01002015">
    <property type="protein sequence ID" value="ESL10255.1"/>
    <property type="molecule type" value="Genomic_DNA"/>
</dbReference>
<dbReference type="OrthoDB" id="249713at2759"/>
<reference evidence="1 2" key="1">
    <citation type="submission" date="2013-07" db="EMBL/GenBank/DDBJ databases">
        <authorList>
            <person name="Stoco P.H."/>
            <person name="Wagner G."/>
            <person name="Gerber A."/>
            <person name="Zaha A."/>
            <person name="Thompson C."/>
            <person name="Bartholomeu D.C."/>
            <person name="Luckemeyer D.D."/>
            <person name="Bahia D."/>
            <person name="Loreto E."/>
            <person name="Prestes E.B."/>
            <person name="Lima F.M."/>
            <person name="Rodrigues-Luiz G."/>
            <person name="Vallejo G.A."/>
            <person name="Filho J.F."/>
            <person name="Monteiro K.M."/>
            <person name="Tyler K.M."/>
            <person name="de Almeida L.G."/>
            <person name="Ortiz M.F."/>
            <person name="Siervo M.A."/>
            <person name="de Moraes M.H."/>
            <person name="Cunha O.L."/>
            <person name="Mendonca-Neto R."/>
            <person name="Silva R."/>
            <person name="Teixeira S.M."/>
            <person name="Murta S.M."/>
            <person name="Sincero T.C."/>
            <person name="Mendes T.A."/>
            <person name="Urmenyi T.P."/>
            <person name="Silva V.G."/>
            <person name="da Rocha W.D."/>
            <person name="Andersson B."/>
            <person name="Romanha A.J."/>
            <person name="Steindel M."/>
            <person name="de Vasconcelos A.T."/>
            <person name="Grisard E.C."/>
        </authorList>
    </citation>
    <scope>NUCLEOTIDE SEQUENCE [LARGE SCALE GENOMIC DNA]</scope>
    <source>
        <strain evidence="1 2">SC58</strain>
    </source>
</reference>
<protein>
    <submittedName>
        <fullName evidence="1">Uncharacterized protein</fullName>
    </submittedName>
</protein>
<comment type="caution">
    <text evidence="1">The sequence shown here is derived from an EMBL/GenBank/DDBJ whole genome shotgun (WGS) entry which is preliminary data.</text>
</comment>